<proteinExistence type="inferred from homology"/>
<keyword evidence="5 9" id="KW-0808">Transferase</keyword>
<evidence type="ECO:0000256" key="3">
    <source>
        <dbReference type="ARBA" id="ARBA00012924"/>
    </source>
</evidence>
<comment type="similarity">
    <text evidence="8">Belongs to the class-III pyridoxal-phosphate-dependent aminotransferase family.</text>
</comment>
<reference evidence="10" key="1">
    <citation type="journal article" date="2019" name="Int. J. Syst. Evol. Microbiol.">
        <title>The Global Catalogue of Microorganisms (GCM) 10K type strain sequencing project: providing services to taxonomists for standard genome sequencing and annotation.</title>
        <authorList>
            <consortium name="The Broad Institute Genomics Platform"/>
            <consortium name="The Broad Institute Genome Sequencing Center for Infectious Disease"/>
            <person name="Wu L."/>
            <person name="Ma J."/>
        </authorList>
    </citation>
    <scope>NUCLEOTIDE SEQUENCE [LARGE SCALE GENOMIC DNA]</scope>
    <source>
        <strain evidence="10">TISTR 1514</strain>
    </source>
</reference>
<dbReference type="InterPro" id="IPR015422">
    <property type="entry name" value="PyrdxlP-dep_Trfase_small"/>
</dbReference>
<dbReference type="EC" id="2.6.1.13" evidence="3"/>
<evidence type="ECO:0000256" key="8">
    <source>
        <dbReference type="RuleBase" id="RU003560"/>
    </source>
</evidence>
<keyword evidence="10" id="KW-1185">Reference proteome</keyword>
<organism evidence="9 10">
    <name type="scientific">Gulosibacter faecalis</name>
    <dbReference type="NCBI Taxonomy" id="272240"/>
    <lineage>
        <taxon>Bacteria</taxon>
        <taxon>Bacillati</taxon>
        <taxon>Actinomycetota</taxon>
        <taxon>Actinomycetes</taxon>
        <taxon>Micrococcales</taxon>
        <taxon>Microbacteriaceae</taxon>
        <taxon>Gulosibacter</taxon>
    </lineage>
</organism>
<dbReference type="Gene3D" id="3.40.640.10">
    <property type="entry name" value="Type I PLP-dependent aspartate aminotransferase-like (Major domain)"/>
    <property type="match status" value="1"/>
</dbReference>
<dbReference type="InterPro" id="IPR015424">
    <property type="entry name" value="PyrdxlP-dep_Trfase"/>
</dbReference>
<dbReference type="InterPro" id="IPR015421">
    <property type="entry name" value="PyrdxlP-dep_Trfase_major"/>
</dbReference>
<dbReference type="PROSITE" id="PS00600">
    <property type="entry name" value="AA_TRANSFER_CLASS_3"/>
    <property type="match status" value="1"/>
</dbReference>
<dbReference type="InterPro" id="IPR005814">
    <property type="entry name" value="Aminotrans_3"/>
</dbReference>
<dbReference type="PANTHER" id="PTHR11986">
    <property type="entry name" value="AMINOTRANSFERASE CLASS III"/>
    <property type="match status" value="1"/>
</dbReference>
<evidence type="ECO:0000256" key="5">
    <source>
        <dbReference type="ARBA" id="ARBA00022679"/>
    </source>
</evidence>
<evidence type="ECO:0000256" key="2">
    <source>
        <dbReference type="ARBA" id="ARBA00004998"/>
    </source>
</evidence>
<dbReference type="InterPro" id="IPR010164">
    <property type="entry name" value="Orn_aminotrans"/>
</dbReference>
<name>A0ABW5UXG8_9MICO</name>
<evidence type="ECO:0000313" key="10">
    <source>
        <dbReference type="Proteomes" id="UP001597492"/>
    </source>
</evidence>
<protein>
    <recommendedName>
        <fullName evidence="3">ornithine aminotransferase</fullName>
        <ecNumber evidence="3">2.6.1.13</ecNumber>
    </recommendedName>
    <alternativeName>
        <fullName evidence="7">Ornithine--oxo-acid aminotransferase</fullName>
    </alternativeName>
</protein>
<keyword evidence="6 8" id="KW-0663">Pyridoxal phosphate</keyword>
<dbReference type="InterPro" id="IPR050103">
    <property type="entry name" value="Class-III_PLP-dep_AT"/>
</dbReference>
<keyword evidence="4 9" id="KW-0032">Aminotransferase</keyword>
<comment type="caution">
    <text evidence="9">The sequence shown here is derived from an EMBL/GenBank/DDBJ whole genome shotgun (WGS) entry which is preliminary data.</text>
</comment>
<evidence type="ECO:0000256" key="1">
    <source>
        <dbReference type="ARBA" id="ARBA00001933"/>
    </source>
</evidence>
<evidence type="ECO:0000256" key="6">
    <source>
        <dbReference type="ARBA" id="ARBA00022898"/>
    </source>
</evidence>
<comment type="pathway">
    <text evidence="2">Amino-acid biosynthesis; L-proline biosynthesis; L-glutamate 5-semialdehyde from L-ornithine: step 1/1.</text>
</comment>
<dbReference type="Proteomes" id="UP001597492">
    <property type="component" value="Unassembled WGS sequence"/>
</dbReference>
<dbReference type="PANTHER" id="PTHR11986:SF18">
    <property type="entry name" value="ORNITHINE AMINOTRANSFERASE, MITOCHONDRIAL"/>
    <property type="match status" value="1"/>
</dbReference>
<dbReference type="SUPFAM" id="SSF53383">
    <property type="entry name" value="PLP-dependent transferases"/>
    <property type="match status" value="1"/>
</dbReference>
<dbReference type="Gene3D" id="3.90.1150.10">
    <property type="entry name" value="Aspartate Aminotransferase, domain 1"/>
    <property type="match status" value="1"/>
</dbReference>
<dbReference type="CDD" id="cd00610">
    <property type="entry name" value="OAT_like"/>
    <property type="match status" value="1"/>
</dbReference>
<gene>
    <name evidence="9" type="primary">rocD</name>
    <name evidence="9" type="ORF">ACFSW7_04695</name>
</gene>
<evidence type="ECO:0000256" key="4">
    <source>
        <dbReference type="ARBA" id="ARBA00022576"/>
    </source>
</evidence>
<dbReference type="GO" id="GO:0004587">
    <property type="term" value="F:ornithine aminotransferase activity"/>
    <property type="evidence" value="ECO:0007669"/>
    <property type="project" value="UniProtKB-EC"/>
</dbReference>
<evidence type="ECO:0000256" key="7">
    <source>
        <dbReference type="ARBA" id="ARBA00030587"/>
    </source>
</evidence>
<dbReference type="NCBIfam" id="TIGR01885">
    <property type="entry name" value="Orn_aminotrans"/>
    <property type="match status" value="1"/>
</dbReference>
<dbReference type="RefSeq" id="WP_019618329.1">
    <property type="nucleotide sequence ID" value="NZ_JBHUNE010000003.1"/>
</dbReference>
<evidence type="ECO:0000313" key="9">
    <source>
        <dbReference type="EMBL" id="MFD2757678.1"/>
    </source>
</evidence>
<dbReference type="InterPro" id="IPR049704">
    <property type="entry name" value="Aminotrans_3_PPA_site"/>
</dbReference>
<sequence length="419" mass="44603">MTDERGRLTERDQQEIAKVERFTANNYAPLPIVLSSGEGAWVTDINGKRYLDCLSAFSATTFGHAYPKFLAAARDQMGTISLASRAVFVEGLGDFAEALSALSGKDRALLMNTGAEANETAVKVARKWGAKVKGVENGRQKIIAMEGNFHGRTISMVSLSDDPVARADYGPYTPGFELVPFNDAQAVADAIDDDTVAVMLEPIQGEVGIIVPDEGYLAEVRRITRERNVLLIFDEVQTGLGRTGTTFRFEAEGVEPDLVTIAKALGGGILPVSAVLGNDDVLDVLAPGTHGSTFGGNPMAVAIAHAVVDELASGTWQRNNQELHPVLFDALEALVGRGVTEVRGVGLWAGVDIDPAIGTAHDVCLDLLDHGILAKDTHGVTVRLAPPIISSHEEIELLAREFAAVIDARWEAAQAGVQG</sequence>
<dbReference type="EMBL" id="JBHUNE010000003">
    <property type="protein sequence ID" value="MFD2757678.1"/>
    <property type="molecule type" value="Genomic_DNA"/>
</dbReference>
<accession>A0ABW5UXG8</accession>
<dbReference type="Pfam" id="PF00202">
    <property type="entry name" value="Aminotran_3"/>
    <property type="match status" value="1"/>
</dbReference>
<dbReference type="PIRSF" id="PIRSF000521">
    <property type="entry name" value="Transaminase_4ab_Lys_Orn"/>
    <property type="match status" value="1"/>
</dbReference>
<comment type="cofactor">
    <cofactor evidence="1">
        <name>pyridoxal 5'-phosphate</name>
        <dbReference type="ChEBI" id="CHEBI:597326"/>
    </cofactor>
</comment>